<dbReference type="Gene3D" id="3.30.530.20">
    <property type="match status" value="1"/>
</dbReference>
<dbReference type="Pfam" id="PF10604">
    <property type="entry name" value="Polyketide_cyc2"/>
    <property type="match status" value="1"/>
</dbReference>
<keyword evidence="2" id="KW-1185">Reference proteome</keyword>
<dbReference type="InterPro" id="IPR019587">
    <property type="entry name" value="Polyketide_cyclase/dehydratase"/>
</dbReference>
<proteinExistence type="predicted"/>
<dbReference type="RefSeq" id="WP_221024450.1">
    <property type="nucleotide sequence ID" value="NZ_JAIEZQ010000001.1"/>
</dbReference>
<dbReference type="SUPFAM" id="SSF55961">
    <property type="entry name" value="Bet v1-like"/>
    <property type="match status" value="1"/>
</dbReference>
<dbReference type="Proteomes" id="UP000754710">
    <property type="component" value="Unassembled WGS sequence"/>
</dbReference>
<dbReference type="InterPro" id="IPR023393">
    <property type="entry name" value="START-like_dom_sf"/>
</dbReference>
<sequence length="147" mass="16142">MTTLVRTVVVAKPLDRVFDYLSDFTTTTEWDPGTVRTERVSGDGGVGTEYHNTSRFAGRETELTYVVEKLVPGEVFALRGENKTVVAHDTMRFRDTGSGTEVTYTADFAFKGLLGTLSPVLGVVMAPAFKKLGDEAEKGMRDALERL</sequence>
<dbReference type="CDD" id="cd08865">
    <property type="entry name" value="SRPBCC_10"/>
    <property type="match status" value="1"/>
</dbReference>
<evidence type="ECO:0000313" key="2">
    <source>
        <dbReference type="Proteomes" id="UP000754710"/>
    </source>
</evidence>
<reference evidence="1 2" key="1">
    <citation type="submission" date="2021-08" db="EMBL/GenBank/DDBJ databases">
        <title>Nocardioides bacterium WL0053 sp. nov., isolated from the sediment.</title>
        <authorList>
            <person name="Wang L."/>
            <person name="Zhang D."/>
            <person name="Zhang A."/>
        </authorList>
    </citation>
    <scope>NUCLEOTIDE SEQUENCE [LARGE SCALE GENOMIC DNA]</scope>
    <source>
        <strain evidence="1 2">WL0053</strain>
    </source>
</reference>
<name>A0ABS7RJ98_9ACTN</name>
<accession>A0ABS7RJ98</accession>
<protein>
    <submittedName>
        <fullName evidence="1">SRPBCC family protein</fullName>
    </submittedName>
</protein>
<gene>
    <name evidence="1" type="ORF">K1X13_08290</name>
</gene>
<organism evidence="1 2">
    <name type="scientific">Nocardioides jiangsuensis</name>
    <dbReference type="NCBI Taxonomy" id="2866161"/>
    <lineage>
        <taxon>Bacteria</taxon>
        <taxon>Bacillati</taxon>
        <taxon>Actinomycetota</taxon>
        <taxon>Actinomycetes</taxon>
        <taxon>Propionibacteriales</taxon>
        <taxon>Nocardioidaceae</taxon>
        <taxon>Nocardioides</taxon>
    </lineage>
</organism>
<evidence type="ECO:0000313" key="1">
    <source>
        <dbReference type="EMBL" id="MBY9074816.1"/>
    </source>
</evidence>
<dbReference type="EMBL" id="JAIEZQ010000001">
    <property type="protein sequence ID" value="MBY9074816.1"/>
    <property type="molecule type" value="Genomic_DNA"/>
</dbReference>
<comment type="caution">
    <text evidence="1">The sequence shown here is derived from an EMBL/GenBank/DDBJ whole genome shotgun (WGS) entry which is preliminary data.</text>
</comment>